<gene>
    <name evidence="3" type="ORF">ERJ70_18055</name>
</gene>
<evidence type="ECO:0000256" key="1">
    <source>
        <dbReference type="PROSITE-ProRule" id="PRU00409"/>
    </source>
</evidence>
<dbReference type="RefSeq" id="WP_209366144.1">
    <property type="nucleotide sequence ID" value="NZ_CP046956.1"/>
</dbReference>
<dbReference type="EMBL" id="CP046956">
    <property type="protein sequence ID" value="QTN01024.1"/>
    <property type="molecule type" value="Genomic_DNA"/>
</dbReference>
<dbReference type="Gene3D" id="3.30.470.20">
    <property type="entry name" value="ATP-grasp fold, B domain"/>
    <property type="match status" value="1"/>
</dbReference>
<accession>A0ABX7VZ97</accession>
<dbReference type="PANTHER" id="PTHR21621:SF0">
    <property type="entry name" value="BETA-CITRYLGLUTAMATE SYNTHASE B-RELATED"/>
    <property type="match status" value="1"/>
</dbReference>
<keyword evidence="1" id="KW-0547">Nucleotide-binding</keyword>
<dbReference type="InterPro" id="IPR011761">
    <property type="entry name" value="ATP-grasp"/>
</dbReference>
<sequence length="319" mass="36223">MSKVYVIHENSEWTEHLTKRLEELEVPYEEWFLDQGMVDLTEEPPEGIFYSRISASSHTRDHRYAPELTEAVLAWLERHGRTVINGSSALRLELSKVNQYMALNEAGIRTPKTLAAVGKEQIVDAAEKLNAASFITKHNRAGKGLGVQLFHTIDGLKEYLDGPDFDEPVDGITLVQEYIQAPEPYITRCEFIDGKFLYAVQVDTSEGFELCPADACTIDDLFCPVGEQPEDQSKFRIVENFNEPIIEKYEQFLADNGIRVAGIEFIFNQDGELFTYDVNTNTNYNSEAEAKADKYGMLEMARFLKRELEAVQQKNAVSI</sequence>
<protein>
    <submittedName>
        <fullName evidence="3">Alpha-L-glutamate ligase</fullName>
    </submittedName>
</protein>
<organism evidence="3 4">
    <name type="scientific">Sediminibacillus dalangtanensis</name>
    <dbReference type="NCBI Taxonomy" id="2729421"/>
    <lineage>
        <taxon>Bacteria</taxon>
        <taxon>Bacillati</taxon>
        <taxon>Bacillota</taxon>
        <taxon>Bacilli</taxon>
        <taxon>Bacillales</taxon>
        <taxon>Bacillaceae</taxon>
        <taxon>Sediminibacillus</taxon>
    </lineage>
</organism>
<dbReference type="Proteomes" id="UP000665043">
    <property type="component" value="Chromosome"/>
</dbReference>
<evidence type="ECO:0000313" key="4">
    <source>
        <dbReference type="Proteomes" id="UP000665043"/>
    </source>
</evidence>
<name>A0ABX7VZ97_9BACI</name>
<dbReference type="Pfam" id="PF08443">
    <property type="entry name" value="RimK"/>
    <property type="match status" value="1"/>
</dbReference>
<dbReference type="PANTHER" id="PTHR21621">
    <property type="entry name" value="RIBOSOMAL PROTEIN S6 MODIFICATION PROTEIN"/>
    <property type="match status" value="1"/>
</dbReference>
<reference evidence="3 4" key="1">
    <citation type="submission" date="2019-12" db="EMBL/GenBank/DDBJ databases">
        <title>The whole genome sequencing of a strain isolated from a Mars analog, Dalangtan Playa.</title>
        <authorList>
            <person name="Huang T."/>
        </authorList>
    </citation>
    <scope>NUCLEOTIDE SEQUENCE [LARGE SCALE GENOMIC DNA]</scope>
    <source>
        <strain evidence="3 4">DP4-553-S</strain>
    </source>
</reference>
<keyword evidence="3" id="KW-0436">Ligase</keyword>
<keyword evidence="4" id="KW-1185">Reference proteome</keyword>
<dbReference type="GO" id="GO:0016874">
    <property type="term" value="F:ligase activity"/>
    <property type="evidence" value="ECO:0007669"/>
    <property type="project" value="UniProtKB-KW"/>
</dbReference>
<feature type="domain" description="ATP-grasp" evidence="2">
    <location>
        <begin position="100"/>
        <end position="309"/>
    </location>
</feature>
<dbReference type="InterPro" id="IPR013651">
    <property type="entry name" value="ATP-grasp_RimK-type"/>
</dbReference>
<proteinExistence type="predicted"/>
<keyword evidence="1" id="KW-0067">ATP-binding</keyword>
<evidence type="ECO:0000259" key="2">
    <source>
        <dbReference type="PROSITE" id="PS50975"/>
    </source>
</evidence>
<dbReference type="SUPFAM" id="SSF56059">
    <property type="entry name" value="Glutathione synthetase ATP-binding domain-like"/>
    <property type="match status" value="1"/>
</dbReference>
<dbReference type="PROSITE" id="PS50975">
    <property type="entry name" value="ATP_GRASP"/>
    <property type="match status" value="1"/>
</dbReference>
<evidence type="ECO:0000313" key="3">
    <source>
        <dbReference type="EMBL" id="QTN01024.1"/>
    </source>
</evidence>